<evidence type="ECO:0000313" key="1">
    <source>
        <dbReference type="EnsemblMetazoa" id="ACOM039654-PA.1"/>
    </source>
</evidence>
<dbReference type="EnsemblMetazoa" id="ACOM039654-RA">
    <property type="protein sequence ID" value="ACOM039654-PA.1"/>
    <property type="gene ID" value="ACOM039654"/>
</dbReference>
<name>A0A8W7PXJ1_ANOCL</name>
<dbReference type="Proteomes" id="UP000075882">
    <property type="component" value="Unassembled WGS sequence"/>
</dbReference>
<organism evidence="1">
    <name type="scientific">Anopheles coluzzii</name>
    <name type="common">African malaria mosquito</name>
    <dbReference type="NCBI Taxonomy" id="1518534"/>
    <lineage>
        <taxon>Eukaryota</taxon>
        <taxon>Metazoa</taxon>
        <taxon>Ecdysozoa</taxon>
        <taxon>Arthropoda</taxon>
        <taxon>Hexapoda</taxon>
        <taxon>Insecta</taxon>
        <taxon>Pterygota</taxon>
        <taxon>Neoptera</taxon>
        <taxon>Endopterygota</taxon>
        <taxon>Diptera</taxon>
        <taxon>Nematocera</taxon>
        <taxon>Culicoidea</taxon>
        <taxon>Culicidae</taxon>
        <taxon>Anophelinae</taxon>
        <taxon>Anopheles</taxon>
    </lineage>
</organism>
<proteinExistence type="predicted"/>
<protein>
    <submittedName>
        <fullName evidence="1">Uncharacterized protein</fullName>
    </submittedName>
</protein>
<dbReference type="AlphaFoldDB" id="A0A8W7PXJ1"/>
<sequence>MTTTVGVDQPPVNERPAAAAAGSSFCSAAPPSPFTWAASPPSPPFVLASSAASPPSSFFSSPPPFSADFLSSSLSFLPPLSSLACFFDLLLAGVAGFGFGSIDGSSTSLPMFLRSCIFCIASATSSSAQAESTTGLTLPSFHSPKILSTVERTYSDPSCWYSRWRRLNPPRLLFSSNSLIGDTLSTCHHCNGGGNGKGEGLSLLSHVLVLSALFALTERATLKKLFVSPVTTFDEPYRMYLPIGFSSP</sequence>
<reference evidence="1" key="1">
    <citation type="submission" date="2022-08" db="UniProtKB">
        <authorList>
            <consortium name="EnsemblMetazoa"/>
        </authorList>
    </citation>
    <scope>IDENTIFICATION</scope>
</reference>
<accession>A0A8W7PXJ1</accession>